<dbReference type="Gene3D" id="3.40.47.10">
    <property type="match status" value="1"/>
</dbReference>
<dbReference type="PANTHER" id="PTHR42870:SF1">
    <property type="entry name" value="NON-SPECIFIC LIPID-TRANSFER PROTEIN-LIKE 2"/>
    <property type="match status" value="1"/>
</dbReference>
<feature type="domain" description="Thiolase C-terminal" evidence="1">
    <location>
        <begin position="276"/>
        <end position="392"/>
    </location>
</feature>
<evidence type="ECO:0000313" key="3">
    <source>
        <dbReference type="Proteomes" id="UP000787472"/>
    </source>
</evidence>
<dbReference type="AlphaFoldDB" id="A0A9E5K027"/>
<dbReference type="PIRSF" id="PIRSF000429">
    <property type="entry name" value="Ac-CoA_Ac_transf"/>
    <property type="match status" value="1"/>
</dbReference>
<dbReference type="CDD" id="cd00829">
    <property type="entry name" value="SCP-x_thiolase"/>
    <property type="match status" value="1"/>
</dbReference>
<dbReference type="InterPro" id="IPR055140">
    <property type="entry name" value="Thiolase_C_2"/>
</dbReference>
<dbReference type="PANTHER" id="PTHR42870">
    <property type="entry name" value="ACETYL-COA C-ACETYLTRANSFERASE"/>
    <property type="match status" value="1"/>
</dbReference>
<comment type="caution">
    <text evidence="2">The sequence shown here is derived from an EMBL/GenBank/DDBJ whole genome shotgun (WGS) entry which is preliminary data.</text>
</comment>
<dbReference type="SUPFAM" id="SSF53901">
    <property type="entry name" value="Thiolase-like"/>
    <property type="match status" value="2"/>
</dbReference>
<dbReference type="InterPro" id="IPR002155">
    <property type="entry name" value="Thiolase"/>
</dbReference>
<evidence type="ECO:0000259" key="1">
    <source>
        <dbReference type="Pfam" id="PF22691"/>
    </source>
</evidence>
<accession>A0A9E5K027</accession>
<reference evidence="2" key="1">
    <citation type="submission" date="2020-03" db="EMBL/GenBank/DDBJ databases">
        <authorList>
            <person name="Guo F."/>
        </authorList>
    </citation>
    <scope>NUCLEOTIDE SEQUENCE</scope>
    <source>
        <strain evidence="2">JCM 30134</strain>
    </source>
</reference>
<gene>
    <name evidence="2" type="ORF">G8770_10425</name>
</gene>
<organism evidence="2 3">
    <name type="scientific">Pseudomaricurvus hydrocarbonicus</name>
    <dbReference type="NCBI Taxonomy" id="1470433"/>
    <lineage>
        <taxon>Bacteria</taxon>
        <taxon>Pseudomonadati</taxon>
        <taxon>Pseudomonadota</taxon>
        <taxon>Gammaproteobacteria</taxon>
        <taxon>Cellvibrionales</taxon>
        <taxon>Cellvibrionaceae</taxon>
        <taxon>Pseudomaricurvus</taxon>
    </lineage>
</organism>
<dbReference type="Pfam" id="PF22691">
    <property type="entry name" value="Thiolase_C_1"/>
    <property type="match status" value="1"/>
</dbReference>
<evidence type="ECO:0000313" key="2">
    <source>
        <dbReference type="EMBL" id="NHO65957.1"/>
    </source>
</evidence>
<dbReference type="GO" id="GO:0003988">
    <property type="term" value="F:acetyl-CoA C-acyltransferase activity"/>
    <property type="evidence" value="ECO:0007669"/>
    <property type="project" value="UniProtKB-ARBA"/>
</dbReference>
<keyword evidence="3" id="KW-1185">Reference proteome</keyword>
<dbReference type="InterPro" id="IPR016039">
    <property type="entry name" value="Thiolase-like"/>
</dbReference>
<protein>
    <submittedName>
        <fullName evidence="2">Thiolase family protein</fullName>
    </submittedName>
</protein>
<dbReference type="Proteomes" id="UP000787472">
    <property type="component" value="Unassembled WGS sequence"/>
</dbReference>
<dbReference type="EMBL" id="JAAONZ010000006">
    <property type="protein sequence ID" value="NHO65957.1"/>
    <property type="molecule type" value="Genomic_DNA"/>
</dbReference>
<proteinExistence type="predicted"/>
<name>A0A9E5K027_9GAMM</name>
<sequence length="398" mass="43047">MFTCHCLRRSVDMSRNEAFITGIGQSEIGVRLERHPLLLTVDAVKEALQEAGLTIDQIDGVSTYPGRASGMLGFSPIGSDELIDALGMKTTWYAGGGEITSQLGAVVAAADAVRTGQARHVICYRTVYEAAAFTKPDEYPMPKRDRVDSYSQWLAPFGAISAANWTAQYAMRHVKKYGLTREQLAQISLTDRANAALNPKALVREPLTMDEYMSARMISTPLCLFDCDRYTDASTVLIVSAGDALDEVKCTPVRIAAMAGSVDRHSWDQAEWMASYATGRDLWKRTDYTPADVDTVQLYDGFSFLTLTWLEALGFCEVGEGGKFIEGGQRIALDGELPLNTFGGQIGAGRLHGFGFAHEAVVQLRGLGGDRQIEGDPKVAIATSGGGPLATALLLAKD</sequence>